<gene>
    <name evidence="2" type="ORF">CSO01_23330</name>
</gene>
<evidence type="ECO:0000256" key="1">
    <source>
        <dbReference type="SAM" id="SignalP"/>
    </source>
</evidence>
<evidence type="ECO:0008006" key="4">
    <source>
        <dbReference type="Google" id="ProtNLM"/>
    </source>
</evidence>
<evidence type="ECO:0000313" key="3">
    <source>
        <dbReference type="Proteomes" id="UP000321798"/>
    </source>
</evidence>
<dbReference type="EMBL" id="BKAL01000007">
    <property type="protein sequence ID" value="GEP69618.1"/>
    <property type="molecule type" value="Genomic_DNA"/>
</dbReference>
<accession>A0A512PEK4</accession>
<feature type="chain" id="PRO_5038392353" description="Lipoprotein" evidence="1">
    <location>
        <begin position="21"/>
        <end position="299"/>
    </location>
</feature>
<dbReference type="Proteomes" id="UP000321798">
    <property type="component" value="Unassembled WGS sequence"/>
</dbReference>
<feature type="signal peptide" evidence="1">
    <location>
        <begin position="1"/>
        <end position="20"/>
    </location>
</feature>
<comment type="caution">
    <text evidence="2">The sequence shown here is derived from an EMBL/GenBank/DDBJ whole genome shotgun (WGS) entry which is preliminary data.</text>
</comment>
<organism evidence="2 3">
    <name type="scientific">Cellulomonas soli</name>
    <dbReference type="NCBI Taxonomy" id="931535"/>
    <lineage>
        <taxon>Bacteria</taxon>
        <taxon>Bacillati</taxon>
        <taxon>Actinomycetota</taxon>
        <taxon>Actinomycetes</taxon>
        <taxon>Micrococcales</taxon>
        <taxon>Cellulomonadaceae</taxon>
        <taxon>Cellulomonas</taxon>
    </lineage>
</organism>
<reference evidence="2 3" key="1">
    <citation type="submission" date="2019-07" db="EMBL/GenBank/DDBJ databases">
        <title>Whole genome shotgun sequence of Cellulomonas soli NBRC 109434.</title>
        <authorList>
            <person name="Hosoyama A."/>
            <person name="Uohara A."/>
            <person name="Ohji S."/>
            <person name="Ichikawa N."/>
        </authorList>
    </citation>
    <scope>NUCLEOTIDE SEQUENCE [LARGE SCALE GENOMIC DNA]</scope>
    <source>
        <strain evidence="2 3">NBRC 109434</strain>
    </source>
</reference>
<keyword evidence="3" id="KW-1185">Reference proteome</keyword>
<dbReference type="PROSITE" id="PS51257">
    <property type="entry name" value="PROKAR_LIPOPROTEIN"/>
    <property type="match status" value="1"/>
</dbReference>
<proteinExistence type="predicted"/>
<dbReference type="OrthoDB" id="3403621at2"/>
<dbReference type="RefSeq" id="WP_146953366.1">
    <property type="nucleotide sequence ID" value="NZ_BAABBJ010000007.1"/>
</dbReference>
<keyword evidence="1" id="KW-0732">Signal</keyword>
<protein>
    <recommendedName>
        <fullName evidence="4">Lipoprotein</fullName>
    </recommendedName>
</protein>
<name>A0A512PEK4_9CELL</name>
<dbReference type="AlphaFoldDB" id="A0A512PEK4"/>
<evidence type="ECO:0000313" key="2">
    <source>
        <dbReference type="EMBL" id="GEP69618.1"/>
    </source>
</evidence>
<sequence>MTRRASLVAAVLLVAVATLAAGCSSESPQPENTAQVSDSSLIAGAYANPLDPIMFPDATQQSLITASLEEVVSECMAQAGFTYQAGDAFPQRRGAADAQYTYSVTDPEAAAQYGFHPASWVQNQPAAGAAAATRAEGYDPALFGEADTEVADKDGTVIATYDPDSCSGKAKDSVTPQWAQQDRIVNVAADILLAVSDEVAENPEVKAANQKWSTCMAQAGFDYATPMDANNDERFATDLPTAAEIPVAVASATCQHESGLLRTWSKTRAELTQTELDKYPGIVTEWLQLQDDAATRATS</sequence>